<dbReference type="InterPro" id="IPR046349">
    <property type="entry name" value="C1-like_sf"/>
</dbReference>
<dbReference type="Pfam" id="PF03107">
    <property type="entry name" value="C1_2"/>
    <property type="match status" value="3"/>
</dbReference>
<evidence type="ECO:0000256" key="3">
    <source>
        <dbReference type="ARBA" id="ARBA00022833"/>
    </source>
</evidence>
<dbReference type="AlphaFoldDB" id="A0A2U1LN52"/>
<keyword evidence="1" id="KW-0479">Metal-binding</keyword>
<dbReference type="PANTHER" id="PTHR32410:SF161">
    <property type="entry name" value="DC1, ZINC FINGER, RING_FYVE_PHD-TYPE-RELATED"/>
    <property type="match status" value="1"/>
</dbReference>
<evidence type="ECO:0000256" key="2">
    <source>
        <dbReference type="ARBA" id="ARBA00022737"/>
    </source>
</evidence>
<proteinExistence type="predicted"/>
<dbReference type="InterPro" id="IPR013087">
    <property type="entry name" value="Znf_C2H2_type"/>
</dbReference>
<comment type="caution">
    <text evidence="5">The sequence shown here is derived from an EMBL/GenBank/DDBJ whole genome shotgun (WGS) entry which is preliminary data.</text>
</comment>
<evidence type="ECO:0000256" key="1">
    <source>
        <dbReference type="ARBA" id="ARBA00022723"/>
    </source>
</evidence>
<dbReference type="SMART" id="SM00109">
    <property type="entry name" value="C1"/>
    <property type="match status" value="2"/>
</dbReference>
<dbReference type="OrthoDB" id="1884766at2759"/>
<dbReference type="InterPro" id="IPR004146">
    <property type="entry name" value="DC1"/>
</dbReference>
<dbReference type="PANTHER" id="PTHR32410">
    <property type="entry name" value="CYSTEINE/HISTIDINE-RICH C1 DOMAIN FAMILY PROTEIN"/>
    <property type="match status" value="1"/>
</dbReference>
<keyword evidence="3" id="KW-0862">Zinc</keyword>
<organism evidence="5 6">
    <name type="scientific">Artemisia annua</name>
    <name type="common">Sweet wormwood</name>
    <dbReference type="NCBI Taxonomy" id="35608"/>
    <lineage>
        <taxon>Eukaryota</taxon>
        <taxon>Viridiplantae</taxon>
        <taxon>Streptophyta</taxon>
        <taxon>Embryophyta</taxon>
        <taxon>Tracheophyta</taxon>
        <taxon>Spermatophyta</taxon>
        <taxon>Magnoliopsida</taxon>
        <taxon>eudicotyledons</taxon>
        <taxon>Gunneridae</taxon>
        <taxon>Pentapetalae</taxon>
        <taxon>asterids</taxon>
        <taxon>campanulids</taxon>
        <taxon>Asterales</taxon>
        <taxon>Asteraceae</taxon>
        <taxon>Asteroideae</taxon>
        <taxon>Anthemideae</taxon>
        <taxon>Artemisiinae</taxon>
        <taxon>Artemisia</taxon>
    </lineage>
</organism>
<dbReference type="SUPFAM" id="SSF57889">
    <property type="entry name" value="Cysteine-rich domain"/>
    <property type="match status" value="5"/>
</dbReference>
<dbReference type="InterPro" id="IPR002219">
    <property type="entry name" value="PKC_DAG/PE"/>
</dbReference>
<dbReference type="PROSITE" id="PS00028">
    <property type="entry name" value="ZINC_FINGER_C2H2_1"/>
    <property type="match status" value="1"/>
</dbReference>
<keyword evidence="2" id="KW-0677">Repeat</keyword>
<protein>
    <submittedName>
        <fullName evidence="5">DC1, C1-like, Zinc finger, RING/FYVE/PHD-type</fullName>
    </submittedName>
</protein>
<dbReference type="STRING" id="35608.A0A2U1LN52"/>
<evidence type="ECO:0000259" key="4">
    <source>
        <dbReference type="PROSITE" id="PS00028"/>
    </source>
</evidence>
<accession>A0A2U1LN52</accession>
<dbReference type="EMBL" id="PKPP01008537">
    <property type="protein sequence ID" value="PWA50430.1"/>
    <property type="molecule type" value="Genomic_DNA"/>
</dbReference>
<name>A0A2U1LN52_ARTAN</name>
<evidence type="ECO:0000313" key="5">
    <source>
        <dbReference type="EMBL" id="PWA50430.1"/>
    </source>
</evidence>
<dbReference type="Proteomes" id="UP000245207">
    <property type="component" value="Unassembled WGS sequence"/>
</dbReference>
<dbReference type="InterPro" id="IPR053192">
    <property type="entry name" value="Vacuole_Formation_Reg"/>
</dbReference>
<sequence length="553" mass="64237">MGYSWNCDVCGTGHKQHKLSYRCPECYFYIDLHCATRYLKTIIIHHLSHPHPLVCVAKEILCECDACGKKHEGSFYQCATCSFPLLHSDCAFLPKNLSIQQTTNDIHSHTHPLTLAYSYSPHDLLTSMYTQCRVCNDSFYKKFLWIYKCDRCRYYAHLDCATARHEPFMSILMSPGMGRLLQNFKDDDYPDLVHLPFPDQTMNLIKHLFSKEIESSTSKSNEAKQTHISHQHPLILVDTTKPKSSTLSCHNPMKKVELICNGCVRPVMNLPFYTCVDEDERCNFVLHEWCTRLPSEIKNHPGHPQHTLVFMPMVPYKPFGVFTCDVCSFICNGFVYCCVRCEYNVDVCCAFIPDKITHKAHPNHLLSRVTKRLLGGNCRLCLQYIHRDWFSFTCQDCGFHLHPSCALLMSETIRHNYDKHPLKLNYFPIENHKGDYFCEICEEEFYPEQGCFYHCQKCVHSMHPACSMPIFRHKNPIPLFYTHYGSDLFLHRYVNVKFGGRHNIDTHPHPLTFVQGLESDGECSAECGRELDYQMILKCLQCEFAIHHDCVCE</sequence>
<keyword evidence="6" id="KW-1185">Reference proteome</keyword>
<dbReference type="GO" id="GO:0046872">
    <property type="term" value="F:metal ion binding"/>
    <property type="evidence" value="ECO:0007669"/>
    <property type="project" value="UniProtKB-KW"/>
</dbReference>
<feature type="domain" description="C2H2-type" evidence="4">
    <location>
        <begin position="438"/>
        <end position="460"/>
    </location>
</feature>
<evidence type="ECO:0000313" key="6">
    <source>
        <dbReference type="Proteomes" id="UP000245207"/>
    </source>
</evidence>
<reference evidence="5 6" key="1">
    <citation type="journal article" date="2018" name="Mol. Plant">
        <title>The genome of Artemisia annua provides insight into the evolution of Asteraceae family and artemisinin biosynthesis.</title>
        <authorList>
            <person name="Shen Q."/>
            <person name="Zhang L."/>
            <person name="Liao Z."/>
            <person name="Wang S."/>
            <person name="Yan T."/>
            <person name="Shi P."/>
            <person name="Liu M."/>
            <person name="Fu X."/>
            <person name="Pan Q."/>
            <person name="Wang Y."/>
            <person name="Lv Z."/>
            <person name="Lu X."/>
            <person name="Zhang F."/>
            <person name="Jiang W."/>
            <person name="Ma Y."/>
            <person name="Chen M."/>
            <person name="Hao X."/>
            <person name="Li L."/>
            <person name="Tang Y."/>
            <person name="Lv G."/>
            <person name="Zhou Y."/>
            <person name="Sun X."/>
            <person name="Brodelius P.E."/>
            <person name="Rose J.K.C."/>
            <person name="Tang K."/>
        </authorList>
    </citation>
    <scope>NUCLEOTIDE SEQUENCE [LARGE SCALE GENOMIC DNA]</scope>
    <source>
        <strain evidence="6">cv. Huhao1</strain>
        <tissue evidence="5">Leaf</tissue>
    </source>
</reference>
<gene>
    <name evidence="5" type="ORF">CTI12_AA470490</name>
</gene>